<sequence>MEEAQTRQQVKLAASARVDENGQFEILAISAGEGNGWQFSEQALQESLALWDGVECFIDHAWGGHSLRDLAGVCRQPRWDAEQRGVLLKLRPLGPSAGLLAELGRQMLAEADPRPAVGFSADLLFSASGREVKTILRVLSVDLVMDPARGGAFLRALNARQPGLDETEPIKKETDRMTEGNKEGLQALAEAAQELKQARCANLLETKLSEARLPEAAAKRLRAQFGGQVFEAQALDTAIEDTRQLVSELTGGLVVQGAGQVSGMFSGEDQINAALHDLLGAGRPAGLEGARPQRLSGIRELYTLFTGDTSFVGGWYPERAQLATTASLPGLLKNVMNKLVVEQWEELGRAGYRWWEPLVAVEHFNSLHPLTGVLVGEVTALPAVAEGAAYSELSVADSSESGEWNKYGGYVALTLEMFERDETHKLRQYPRKLAASALRRISALVSAVFTANASVGPQMADTYNVFDPTHHGNLITTALSGSAWEAASAAIYNQSMAAANGATAPKLAVDARYLLVPRSLRLSAMQILYPNFAYQSQIFSDNLQKGQPGDVITVPEWTDTNDWAAAADPRLAPAIVVGERFGLMPEIFIADHPQQGALFSNDEVRIKVRHWVSVFVADYRPLVKANVANA</sequence>
<protein>
    <recommendedName>
        <fullName evidence="3">Bacteriophage Mu GpT domain-containing protein</fullName>
    </recommendedName>
</protein>
<dbReference type="EMBL" id="LGCL01000033">
    <property type="protein sequence ID" value="KPL74101.1"/>
    <property type="molecule type" value="Genomic_DNA"/>
</dbReference>
<evidence type="ECO:0000313" key="2">
    <source>
        <dbReference type="Proteomes" id="UP000050417"/>
    </source>
</evidence>
<comment type="caution">
    <text evidence="1">The sequence shown here is derived from an EMBL/GenBank/DDBJ whole genome shotgun (WGS) entry which is preliminary data.</text>
</comment>
<reference evidence="1 2" key="1">
    <citation type="submission" date="2015-07" db="EMBL/GenBank/DDBJ databases">
        <title>Genome sequence of Ornatilinea apprima DSM 23815.</title>
        <authorList>
            <person name="Hemp J."/>
            <person name="Ward L.M."/>
            <person name="Pace L.A."/>
            <person name="Fischer W.W."/>
        </authorList>
    </citation>
    <scope>NUCLEOTIDE SEQUENCE [LARGE SCALE GENOMIC DNA]</scope>
    <source>
        <strain evidence="1 2">P3M-1</strain>
    </source>
</reference>
<dbReference type="Proteomes" id="UP000050417">
    <property type="component" value="Unassembled WGS sequence"/>
</dbReference>
<name>A0A0P6X3W2_9CHLR</name>
<keyword evidence="2" id="KW-1185">Reference proteome</keyword>
<dbReference type="RefSeq" id="WP_152966364.1">
    <property type="nucleotide sequence ID" value="NZ_LGCL01000033.1"/>
</dbReference>
<gene>
    <name evidence="1" type="ORF">ADN00_13935</name>
</gene>
<dbReference type="STRING" id="1134406.ADN00_13935"/>
<evidence type="ECO:0000313" key="1">
    <source>
        <dbReference type="EMBL" id="KPL74101.1"/>
    </source>
</evidence>
<proteinExistence type="predicted"/>
<evidence type="ECO:0008006" key="3">
    <source>
        <dbReference type="Google" id="ProtNLM"/>
    </source>
</evidence>
<accession>A0A0P6X3W2</accession>
<organism evidence="1 2">
    <name type="scientific">Ornatilinea apprima</name>
    <dbReference type="NCBI Taxonomy" id="1134406"/>
    <lineage>
        <taxon>Bacteria</taxon>
        <taxon>Bacillati</taxon>
        <taxon>Chloroflexota</taxon>
        <taxon>Anaerolineae</taxon>
        <taxon>Anaerolineales</taxon>
        <taxon>Anaerolineaceae</taxon>
        <taxon>Ornatilinea</taxon>
    </lineage>
</organism>
<dbReference type="Pfam" id="PF25209">
    <property type="entry name" value="Phage_capsid_4"/>
    <property type="match status" value="1"/>
</dbReference>
<dbReference type="OrthoDB" id="9806592at2"/>
<dbReference type="AlphaFoldDB" id="A0A0P6X3W2"/>